<dbReference type="GeneID" id="24441518"/>
<protein>
    <submittedName>
        <fullName evidence="1">Uncharacterized protein</fullName>
    </submittedName>
</protein>
<evidence type="ECO:0000313" key="1">
    <source>
        <dbReference type="EMBL" id="EWS72224.1"/>
    </source>
</evidence>
<organism evidence="1 2">
    <name type="scientific">Tetrahymena thermophila (strain SB210)</name>
    <dbReference type="NCBI Taxonomy" id="312017"/>
    <lineage>
        <taxon>Eukaryota</taxon>
        <taxon>Sar</taxon>
        <taxon>Alveolata</taxon>
        <taxon>Ciliophora</taxon>
        <taxon>Intramacronucleata</taxon>
        <taxon>Oligohymenophorea</taxon>
        <taxon>Hymenostomatida</taxon>
        <taxon>Tetrahymenina</taxon>
        <taxon>Tetrahymenidae</taxon>
        <taxon>Tetrahymena</taxon>
    </lineage>
</organism>
<sequence>MTHAYTIQIIIINDFFPEQIIGIINNFFKFQEENKPIFQFFIIEVHLNYQVNLTIYLSQVFFIKLFYQIFQYVIKQQINIYQSYEKQKKRKEKKEPLINFSLLKTKAIQFIIAPIKANNISNLLTEFFQIQQICNQIITVLKLQIQFSNLIKNIIENAKYFYQKKVQISLNIKYKFQKIQIVIYLKLLILQQFFQQFYQLKNFIFQQR</sequence>
<dbReference type="KEGG" id="tet:TTHERM_001043258"/>
<reference evidence="2" key="1">
    <citation type="journal article" date="2006" name="PLoS Biol.">
        <title>Macronuclear genome sequence of the ciliate Tetrahymena thermophila, a model eukaryote.</title>
        <authorList>
            <person name="Eisen J.A."/>
            <person name="Coyne R.S."/>
            <person name="Wu M."/>
            <person name="Wu D."/>
            <person name="Thiagarajan M."/>
            <person name="Wortman J.R."/>
            <person name="Badger J.H."/>
            <person name="Ren Q."/>
            <person name="Amedeo P."/>
            <person name="Jones K.M."/>
            <person name="Tallon L.J."/>
            <person name="Delcher A.L."/>
            <person name="Salzberg S.L."/>
            <person name="Silva J.C."/>
            <person name="Haas B.J."/>
            <person name="Majoros W.H."/>
            <person name="Farzad M."/>
            <person name="Carlton J.M."/>
            <person name="Smith R.K. Jr."/>
            <person name="Garg J."/>
            <person name="Pearlman R.E."/>
            <person name="Karrer K.M."/>
            <person name="Sun L."/>
            <person name="Manning G."/>
            <person name="Elde N.C."/>
            <person name="Turkewitz A.P."/>
            <person name="Asai D.J."/>
            <person name="Wilkes D.E."/>
            <person name="Wang Y."/>
            <person name="Cai H."/>
            <person name="Collins K."/>
            <person name="Stewart B.A."/>
            <person name="Lee S.R."/>
            <person name="Wilamowska K."/>
            <person name="Weinberg Z."/>
            <person name="Ruzzo W.L."/>
            <person name="Wloga D."/>
            <person name="Gaertig J."/>
            <person name="Frankel J."/>
            <person name="Tsao C.-C."/>
            <person name="Gorovsky M.A."/>
            <person name="Keeling P.J."/>
            <person name="Waller R.F."/>
            <person name="Patron N.J."/>
            <person name="Cherry J.M."/>
            <person name="Stover N.A."/>
            <person name="Krieger C.J."/>
            <person name="del Toro C."/>
            <person name="Ryder H.F."/>
            <person name="Williamson S.C."/>
            <person name="Barbeau R.A."/>
            <person name="Hamilton E.P."/>
            <person name="Orias E."/>
        </authorList>
    </citation>
    <scope>NUCLEOTIDE SEQUENCE [LARGE SCALE GENOMIC DNA]</scope>
    <source>
        <strain evidence="2">SB210</strain>
    </source>
</reference>
<proteinExistence type="predicted"/>
<dbReference type="AlphaFoldDB" id="W7XGV8"/>
<dbReference type="RefSeq" id="XP_012655241.1">
    <property type="nucleotide sequence ID" value="XM_012799787.1"/>
</dbReference>
<dbReference type="EMBL" id="GG662496">
    <property type="protein sequence ID" value="EWS72224.1"/>
    <property type="molecule type" value="Genomic_DNA"/>
</dbReference>
<evidence type="ECO:0000313" key="2">
    <source>
        <dbReference type="Proteomes" id="UP000009168"/>
    </source>
</evidence>
<gene>
    <name evidence="1" type="ORF">TTHERM_001043258</name>
</gene>
<keyword evidence="2" id="KW-1185">Reference proteome</keyword>
<accession>W7XGV8</accession>
<dbReference type="Proteomes" id="UP000009168">
    <property type="component" value="Unassembled WGS sequence"/>
</dbReference>
<dbReference type="InParanoid" id="W7XGV8"/>
<name>W7XGV8_TETTS</name>